<protein>
    <recommendedName>
        <fullName evidence="3">DUF4907 domain-containing protein</fullName>
    </recommendedName>
</protein>
<evidence type="ECO:0008006" key="3">
    <source>
        <dbReference type="Google" id="ProtNLM"/>
    </source>
</evidence>
<evidence type="ECO:0000313" key="2">
    <source>
        <dbReference type="Proteomes" id="UP001500459"/>
    </source>
</evidence>
<gene>
    <name evidence="1" type="ORF">GCM10022393_11110</name>
</gene>
<dbReference type="RefSeq" id="WP_344925468.1">
    <property type="nucleotide sequence ID" value="NZ_BAABCW010000003.1"/>
</dbReference>
<proteinExistence type="predicted"/>
<dbReference type="Pfam" id="PF16250">
    <property type="entry name" value="DUF4907"/>
    <property type="match status" value="1"/>
</dbReference>
<accession>A0ABP7XEL3</accession>
<evidence type="ECO:0000313" key="1">
    <source>
        <dbReference type="EMBL" id="GAA4112584.1"/>
    </source>
</evidence>
<dbReference type="InterPro" id="IPR032593">
    <property type="entry name" value="DUF4907"/>
</dbReference>
<reference evidence="2" key="1">
    <citation type="journal article" date="2019" name="Int. J. Syst. Evol. Microbiol.">
        <title>The Global Catalogue of Microorganisms (GCM) 10K type strain sequencing project: providing services to taxonomists for standard genome sequencing and annotation.</title>
        <authorList>
            <consortium name="The Broad Institute Genomics Platform"/>
            <consortium name="The Broad Institute Genome Sequencing Center for Infectious Disease"/>
            <person name="Wu L."/>
            <person name="Ma J."/>
        </authorList>
    </citation>
    <scope>NUCLEOTIDE SEQUENCE [LARGE SCALE GENOMIC DNA]</scope>
    <source>
        <strain evidence="2">JCM 17106</strain>
    </source>
</reference>
<dbReference type="EMBL" id="BAABCW010000003">
    <property type="protein sequence ID" value="GAA4112584.1"/>
    <property type="molecule type" value="Genomic_DNA"/>
</dbReference>
<name>A0ABP7XEL3_9FLAO</name>
<organism evidence="1 2">
    <name type="scientific">Aquimarina addita</name>
    <dbReference type="NCBI Taxonomy" id="870485"/>
    <lineage>
        <taxon>Bacteria</taxon>
        <taxon>Pseudomonadati</taxon>
        <taxon>Bacteroidota</taxon>
        <taxon>Flavobacteriia</taxon>
        <taxon>Flavobacteriales</taxon>
        <taxon>Flavobacteriaceae</taxon>
        <taxon>Aquimarina</taxon>
    </lineage>
</organism>
<dbReference type="Proteomes" id="UP001500459">
    <property type="component" value="Unassembled WGS sequence"/>
</dbReference>
<comment type="caution">
    <text evidence="1">The sequence shown here is derived from an EMBL/GenBank/DDBJ whole genome shotgun (WGS) entry which is preliminary data.</text>
</comment>
<keyword evidence="2" id="KW-1185">Reference proteome</keyword>
<sequence length="116" mass="13365">MRMKMNYVLIFGIITFGVLFGTCFVSMGPGSDPYSKYYSLEVKELSDHYGWYYEIYIDDTLLIKQKNIPGAYGYQFFKSKKDAKKIALLVVDKLVQEITPTITKAELDSCNIDFVK</sequence>